<organism evidence="1 2">
    <name type="scientific">Anaeramoeba flamelloides</name>
    <dbReference type="NCBI Taxonomy" id="1746091"/>
    <lineage>
        <taxon>Eukaryota</taxon>
        <taxon>Metamonada</taxon>
        <taxon>Anaeramoebidae</taxon>
        <taxon>Anaeramoeba</taxon>
    </lineage>
</organism>
<dbReference type="InterPro" id="IPR036866">
    <property type="entry name" value="RibonucZ/Hydroxyglut_hydro"/>
</dbReference>
<evidence type="ECO:0000313" key="2">
    <source>
        <dbReference type="Proteomes" id="UP001150062"/>
    </source>
</evidence>
<name>A0ABQ8YFF7_9EUKA</name>
<proteinExistence type="predicted"/>
<sequence length="214" mass="24194">MPEQERRSKSTSGLRHTFGMPKGCTCTQLFTSLPTGQMKITMGVTNLPSSSAYPKPENSSFDSTDSRIQSLGPRIRLIKRHTPLDHSSGTWGFLKHCSNTVLLCTQGAEAWLIHTTNGIRCEVYELDRQCAKLYGPVTKISEKYVRLAMERDHRVWGQKATIPYTLGHAKHHVCIHDLHQLAFSGDNFGIRLPTLHKQKHDRQNCLANIDTDRL</sequence>
<dbReference type="SUPFAM" id="SSF56281">
    <property type="entry name" value="Metallo-hydrolase/oxidoreductase"/>
    <property type="match status" value="1"/>
</dbReference>
<gene>
    <name evidence="1" type="ORF">M0813_22435</name>
</gene>
<dbReference type="Proteomes" id="UP001150062">
    <property type="component" value="Unassembled WGS sequence"/>
</dbReference>
<keyword evidence="2" id="KW-1185">Reference proteome</keyword>
<reference evidence="1" key="1">
    <citation type="submission" date="2022-08" db="EMBL/GenBank/DDBJ databases">
        <title>Novel sulfate-reducing endosymbionts in the free-living metamonad Anaeramoeba.</title>
        <authorList>
            <person name="Jerlstrom-Hultqvist J."/>
            <person name="Cepicka I."/>
            <person name="Gallot-Lavallee L."/>
            <person name="Salas-Leiva D."/>
            <person name="Curtis B.A."/>
            <person name="Zahonova K."/>
            <person name="Pipaliya S."/>
            <person name="Dacks J."/>
            <person name="Roger A.J."/>
        </authorList>
    </citation>
    <scope>NUCLEOTIDE SEQUENCE</scope>
    <source>
        <strain evidence="1">Schooner1</strain>
    </source>
</reference>
<evidence type="ECO:0000313" key="1">
    <source>
        <dbReference type="EMBL" id="KAJ6243294.1"/>
    </source>
</evidence>
<protein>
    <submittedName>
        <fullName evidence="1">Beta-lactamase related protein</fullName>
    </submittedName>
</protein>
<accession>A0ABQ8YFF7</accession>
<dbReference type="Gene3D" id="3.60.15.10">
    <property type="entry name" value="Ribonuclease Z/Hydroxyacylglutathione hydrolase-like"/>
    <property type="match status" value="1"/>
</dbReference>
<dbReference type="EMBL" id="JAOAOG010000172">
    <property type="protein sequence ID" value="KAJ6243294.1"/>
    <property type="molecule type" value="Genomic_DNA"/>
</dbReference>
<comment type="caution">
    <text evidence="1">The sequence shown here is derived from an EMBL/GenBank/DDBJ whole genome shotgun (WGS) entry which is preliminary data.</text>
</comment>